<dbReference type="Proteomes" id="UP001177670">
    <property type="component" value="Unassembled WGS sequence"/>
</dbReference>
<keyword evidence="2" id="KW-1185">Reference proteome</keyword>
<sequence>MDIPDMIGFNTSATMGDGILRNTGDSCNAEVVQWNERLATDTSEKLDNVNDTSIVDNVFFTTKPTTKWFTLLEQKYYSTKSC</sequence>
<dbReference type="AlphaFoldDB" id="A0AA40KJM4"/>
<comment type="caution">
    <text evidence="1">The sequence shown here is derived from an EMBL/GenBank/DDBJ whole genome shotgun (WGS) entry which is preliminary data.</text>
</comment>
<organism evidence="1 2">
    <name type="scientific">Melipona bicolor</name>
    <dbReference type="NCBI Taxonomy" id="60889"/>
    <lineage>
        <taxon>Eukaryota</taxon>
        <taxon>Metazoa</taxon>
        <taxon>Ecdysozoa</taxon>
        <taxon>Arthropoda</taxon>
        <taxon>Hexapoda</taxon>
        <taxon>Insecta</taxon>
        <taxon>Pterygota</taxon>
        <taxon>Neoptera</taxon>
        <taxon>Endopterygota</taxon>
        <taxon>Hymenoptera</taxon>
        <taxon>Apocrita</taxon>
        <taxon>Aculeata</taxon>
        <taxon>Apoidea</taxon>
        <taxon>Anthophila</taxon>
        <taxon>Apidae</taxon>
        <taxon>Melipona</taxon>
    </lineage>
</organism>
<evidence type="ECO:0000313" key="2">
    <source>
        <dbReference type="Proteomes" id="UP001177670"/>
    </source>
</evidence>
<gene>
    <name evidence="1" type="ORF">K0M31_009303</name>
</gene>
<proteinExistence type="predicted"/>
<evidence type="ECO:0000313" key="1">
    <source>
        <dbReference type="EMBL" id="KAK1122858.1"/>
    </source>
</evidence>
<dbReference type="EMBL" id="JAHYIQ010000022">
    <property type="protein sequence ID" value="KAK1122858.1"/>
    <property type="molecule type" value="Genomic_DNA"/>
</dbReference>
<protein>
    <submittedName>
        <fullName evidence="1">Uncharacterized protein</fullName>
    </submittedName>
</protein>
<reference evidence="1" key="1">
    <citation type="submission" date="2021-10" db="EMBL/GenBank/DDBJ databases">
        <title>Melipona bicolor Genome sequencing and assembly.</title>
        <authorList>
            <person name="Araujo N.S."/>
            <person name="Arias M.C."/>
        </authorList>
    </citation>
    <scope>NUCLEOTIDE SEQUENCE</scope>
    <source>
        <strain evidence="1">USP_2M_L1-L4_2017</strain>
        <tissue evidence="1">Whole body</tissue>
    </source>
</reference>
<name>A0AA40KJM4_9HYME</name>
<accession>A0AA40KJM4</accession>